<gene>
    <name evidence="12" type="ORF">UK23_05955</name>
</gene>
<evidence type="ECO:0000256" key="2">
    <source>
        <dbReference type="ARBA" id="ARBA00022741"/>
    </source>
</evidence>
<dbReference type="InterPro" id="IPR027417">
    <property type="entry name" value="P-loop_NTPase"/>
</dbReference>
<dbReference type="EMBL" id="JYJG01000029">
    <property type="protein sequence ID" value="KJK51665.1"/>
    <property type="molecule type" value="Genomic_DNA"/>
</dbReference>
<dbReference type="Gene3D" id="1.10.10.160">
    <property type="match status" value="1"/>
</dbReference>
<dbReference type="Pfam" id="PF13361">
    <property type="entry name" value="UvrD_C"/>
    <property type="match status" value="1"/>
</dbReference>
<evidence type="ECO:0000256" key="3">
    <source>
        <dbReference type="ARBA" id="ARBA00022801"/>
    </source>
</evidence>
<dbReference type="PANTHER" id="PTHR11070">
    <property type="entry name" value="UVRD / RECB / PCRA DNA HELICASE FAMILY MEMBER"/>
    <property type="match status" value="1"/>
</dbReference>
<dbReference type="GO" id="GO:0003677">
    <property type="term" value="F:DNA binding"/>
    <property type="evidence" value="ECO:0007669"/>
    <property type="project" value="InterPro"/>
</dbReference>
<evidence type="ECO:0000256" key="5">
    <source>
        <dbReference type="ARBA" id="ARBA00022840"/>
    </source>
</evidence>
<evidence type="ECO:0000256" key="10">
    <source>
        <dbReference type="PROSITE-ProRule" id="PRU00560"/>
    </source>
</evidence>
<dbReference type="InterPro" id="IPR013986">
    <property type="entry name" value="DExx_box_DNA_helicase_dom_sf"/>
</dbReference>
<dbReference type="GO" id="GO:0043138">
    <property type="term" value="F:3'-5' DNA helicase activity"/>
    <property type="evidence" value="ECO:0007669"/>
    <property type="project" value="UniProtKB-EC"/>
</dbReference>
<dbReference type="PANTHER" id="PTHR11070:SF59">
    <property type="entry name" value="DNA 3'-5' HELICASE"/>
    <property type="match status" value="1"/>
</dbReference>
<sequence length="588" mass="64801">MGPLTQSIGELSANERQWQVLNRQGHCVVHAPPGSGKTKLLVTCLAYDLFNRIPEPHGAACITYTTAAAEELRRRLASLGVSARPTLFVGTVHSFAINRIIGPFAALLGKPELVKASIASDEQQEEAYRLAVGSRFGSSCNWKEKRKQIEFHRRRLSTVEEWNRGGEGLLEACSSYESLLRGDGLIDFEGAVAAAVDLVEQHEVVRRVLSARYRRLYVDEYQDLAPGLDRLVRALCLRPDSDVELLAVGDPGQAIFSWNGARPELISELSSLPGVSAVHLEHNYRCGEEIIRVSTRVERVGRKVTAVRGGGEVLAVFCPAGFTEQCRQAAAAVGLAHRRGVPLHEIAVICSMNAQCREVAEVFRGAGLAVAVPGVEYPRAPVTLFVESCAAWAMLGREQSGHRLGAIHRRWRRLLGPTWTRDTDVRLTELLVGYRDKPVTYARRMLADLLGMGLRRAMARPAQSDNANALDRMQHAVELGALADATVVDLASRAMRRDRVNVTTMSSSKGLEFEVVLLLGADEGLMPYWSSANDPAKLEEDRRKFYVSVTRARSTVKIFYSRSVATSAGRAKPAEPSRFLYEIGLLHR</sequence>
<evidence type="ECO:0000256" key="9">
    <source>
        <dbReference type="ARBA" id="ARBA00048988"/>
    </source>
</evidence>
<keyword evidence="3 10" id="KW-0378">Hydrolase</keyword>
<dbReference type="SUPFAM" id="SSF52540">
    <property type="entry name" value="P-loop containing nucleoside triphosphate hydrolases"/>
    <property type="match status" value="1"/>
</dbReference>
<comment type="catalytic activity">
    <reaction evidence="9">
        <text>ATP + H2O = ADP + phosphate + H(+)</text>
        <dbReference type="Rhea" id="RHEA:13065"/>
        <dbReference type="ChEBI" id="CHEBI:15377"/>
        <dbReference type="ChEBI" id="CHEBI:15378"/>
        <dbReference type="ChEBI" id="CHEBI:30616"/>
        <dbReference type="ChEBI" id="CHEBI:43474"/>
        <dbReference type="ChEBI" id="CHEBI:456216"/>
        <dbReference type="EC" id="5.6.2.4"/>
    </reaction>
</comment>
<evidence type="ECO:0000313" key="13">
    <source>
        <dbReference type="Proteomes" id="UP000033393"/>
    </source>
</evidence>
<dbReference type="GO" id="GO:0016887">
    <property type="term" value="F:ATP hydrolysis activity"/>
    <property type="evidence" value="ECO:0007669"/>
    <property type="project" value="RHEA"/>
</dbReference>
<keyword evidence="4 10" id="KW-0347">Helicase</keyword>
<dbReference type="PROSITE" id="PS51198">
    <property type="entry name" value="UVRD_HELICASE_ATP_BIND"/>
    <property type="match status" value="1"/>
</dbReference>
<dbReference type="InterPro" id="IPR014016">
    <property type="entry name" value="UvrD-like_ATP-bd"/>
</dbReference>
<dbReference type="GO" id="GO:0033202">
    <property type="term" value="C:DNA helicase complex"/>
    <property type="evidence" value="ECO:0007669"/>
    <property type="project" value="TreeGrafter"/>
</dbReference>
<dbReference type="InterPro" id="IPR000212">
    <property type="entry name" value="DNA_helicase_UvrD/REP"/>
</dbReference>
<dbReference type="AlphaFoldDB" id="A0A0F0H836"/>
<keyword evidence="6" id="KW-0413">Isomerase</keyword>
<accession>A0A0F0H836</accession>
<evidence type="ECO:0000313" key="12">
    <source>
        <dbReference type="EMBL" id="KJK51665.1"/>
    </source>
</evidence>
<dbReference type="CDD" id="cd17932">
    <property type="entry name" value="DEXQc_UvrD"/>
    <property type="match status" value="1"/>
</dbReference>
<dbReference type="EC" id="5.6.2.4" evidence="8"/>
<evidence type="ECO:0000259" key="11">
    <source>
        <dbReference type="PROSITE" id="PS51198"/>
    </source>
</evidence>
<dbReference type="GO" id="GO:0005524">
    <property type="term" value="F:ATP binding"/>
    <property type="evidence" value="ECO:0007669"/>
    <property type="project" value="UniProtKB-UniRule"/>
</dbReference>
<evidence type="ECO:0000256" key="7">
    <source>
        <dbReference type="ARBA" id="ARBA00034617"/>
    </source>
</evidence>
<proteinExistence type="inferred from homology"/>
<evidence type="ECO:0000256" key="6">
    <source>
        <dbReference type="ARBA" id="ARBA00023235"/>
    </source>
</evidence>
<dbReference type="Gene3D" id="1.10.486.10">
    <property type="entry name" value="PCRA, domain 4"/>
    <property type="match status" value="1"/>
</dbReference>
<feature type="binding site" evidence="10">
    <location>
        <begin position="31"/>
        <end position="38"/>
    </location>
    <ligand>
        <name>ATP</name>
        <dbReference type="ChEBI" id="CHEBI:30616"/>
    </ligand>
</feature>
<keyword evidence="2 10" id="KW-0547">Nucleotide-binding</keyword>
<feature type="domain" description="UvrD-like helicase ATP-binding" evidence="11">
    <location>
        <begin position="10"/>
        <end position="287"/>
    </location>
</feature>
<dbReference type="Proteomes" id="UP000033393">
    <property type="component" value="Unassembled WGS sequence"/>
</dbReference>
<organism evidence="12 13">
    <name type="scientific">Lentzea aerocolonigenes</name>
    <name type="common">Lechevalieria aerocolonigenes</name>
    <name type="synonym">Saccharothrix aerocolonigenes</name>
    <dbReference type="NCBI Taxonomy" id="68170"/>
    <lineage>
        <taxon>Bacteria</taxon>
        <taxon>Bacillati</taxon>
        <taxon>Actinomycetota</taxon>
        <taxon>Actinomycetes</taxon>
        <taxon>Pseudonocardiales</taxon>
        <taxon>Pseudonocardiaceae</taxon>
        <taxon>Lentzea</taxon>
    </lineage>
</organism>
<evidence type="ECO:0000256" key="1">
    <source>
        <dbReference type="ARBA" id="ARBA00009922"/>
    </source>
</evidence>
<dbReference type="Pfam" id="PF00580">
    <property type="entry name" value="UvrD-helicase"/>
    <property type="match status" value="1"/>
</dbReference>
<protein>
    <recommendedName>
        <fullName evidence="8">DNA 3'-5' helicase</fullName>
        <ecNumber evidence="8">5.6.2.4</ecNumber>
    </recommendedName>
</protein>
<reference evidence="12 13" key="1">
    <citation type="submission" date="2015-02" db="EMBL/GenBank/DDBJ databases">
        <authorList>
            <person name="Ju K.-S."/>
            <person name="Doroghazi J.R."/>
            <person name="Metcalf W."/>
        </authorList>
    </citation>
    <scope>NUCLEOTIDE SEQUENCE [LARGE SCALE GENOMIC DNA]</scope>
    <source>
        <strain evidence="12 13">NRRL B-16140</strain>
    </source>
</reference>
<dbReference type="Gene3D" id="3.40.50.300">
    <property type="entry name" value="P-loop containing nucleotide triphosphate hydrolases"/>
    <property type="match status" value="3"/>
</dbReference>
<evidence type="ECO:0000256" key="4">
    <source>
        <dbReference type="ARBA" id="ARBA00022806"/>
    </source>
</evidence>
<evidence type="ECO:0000256" key="8">
    <source>
        <dbReference type="ARBA" id="ARBA00034808"/>
    </source>
</evidence>
<keyword evidence="5 10" id="KW-0067">ATP-binding</keyword>
<name>A0A0F0H836_LENAE</name>
<keyword evidence="13" id="KW-1185">Reference proteome</keyword>
<dbReference type="PATRIC" id="fig|68170.10.peg.6755"/>
<comment type="caution">
    <text evidence="12">The sequence shown here is derived from an EMBL/GenBank/DDBJ whole genome shotgun (WGS) entry which is preliminary data.</text>
</comment>
<dbReference type="GO" id="GO:0000725">
    <property type="term" value="P:recombinational repair"/>
    <property type="evidence" value="ECO:0007669"/>
    <property type="project" value="TreeGrafter"/>
</dbReference>
<comment type="similarity">
    <text evidence="1">Belongs to the helicase family. UvrD subfamily.</text>
</comment>
<comment type="catalytic activity">
    <reaction evidence="7">
        <text>Couples ATP hydrolysis with the unwinding of duplex DNA by translocating in the 3'-5' direction.</text>
        <dbReference type="EC" id="5.6.2.4"/>
    </reaction>
</comment>
<dbReference type="GO" id="GO:0005829">
    <property type="term" value="C:cytosol"/>
    <property type="evidence" value="ECO:0007669"/>
    <property type="project" value="TreeGrafter"/>
</dbReference>
<dbReference type="InterPro" id="IPR014017">
    <property type="entry name" value="DNA_helicase_UvrD-like_C"/>
</dbReference>